<organism evidence="2">
    <name type="scientific">Solenaia carinata</name>
    <dbReference type="NCBI Taxonomy" id="1903492"/>
    <lineage>
        <taxon>Eukaryota</taxon>
        <taxon>Metazoa</taxon>
        <taxon>Spiralia</taxon>
        <taxon>Lophotrochozoa</taxon>
        <taxon>Mollusca</taxon>
        <taxon>Bivalvia</taxon>
        <taxon>Autobranchia</taxon>
        <taxon>Heteroconchia</taxon>
        <taxon>Palaeoheterodonta</taxon>
        <taxon>Unionida</taxon>
        <taxon>Unionoidea</taxon>
        <taxon>Unionidae</taxon>
        <taxon>Gonideinae</taxon>
        <taxon>Solenaia</taxon>
    </lineage>
</organism>
<keyword evidence="2" id="KW-0496">Mitochondrion</keyword>
<proteinExistence type="predicted"/>
<reference evidence="2" key="1">
    <citation type="journal article" date="2013" name="PLoS ONE">
        <title>The Complete Maternally and Paternally Inherited Mitochondrial Genomes of the Endangered Freshwater Mussel Solenaia carinatus (Bivalvia: Unionidae) and Implications for Unionidae Taxonomy.</title>
        <authorList>
            <person name="Huang X.C."/>
            <person name="Rong J."/>
            <person name="Liu Y."/>
            <person name="Zhang M.H."/>
            <person name="Wan Y."/>
            <person name="Ouyang S."/>
            <person name="Zhou C.H."/>
            <person name="Wu X.P."/>
        </authorList>
    </citation>
    <scope>NUCLEOTIDE SEQUENCE</scope>
</reference>
<keyword evidence="1" id="KW-0472">Membrane</keyword>
<sequence>MPQLSPMSWVMVFLFFLICWVSIMVIFWWSASGEYKVTSDKSVKKVGGGIGSSIGWGFNKYLKSS</sequence>
<keyword evidence="1" id="KW-0812">Transmembrane</keyword>
<geneLocation type="mitochondrion" evidence="2"/>
<gene>
    <name evidence="2" type="primary">atp8</name>
</gene>
<reference evidence="2" key="2">
    <citation type="submission" date="2013-03" db="EMBL/GenBank/DDBJ databases">
        <authorList>
            <person name="Huang X."/>
            <person name="Wu X."/>
            <person name="Zhou C."/>
            <person name="Ouyang S."/>
        </authorList>
    </citation>
    <scope>NUCLEOTIDE SEQUENCE</scope>
</reference>
<dbReference type="AlphaFoldDB" id="V9NEW7"/>
<dbReference type="RefSeq" id="YP_008994177.1">
    <property type="nucleotide sequence ID" value="NC_023250.1"/>
</dbReference>
<evidence type="ECO:0000256" key="1">
    <source>
        <dbReference type="SAM" id="Phobius"/>
    </source>
</evidence>
<dbReference type="EMBL" id="KC848654">
    <property type="protein sequence ID" value="AGO02019.1"/>
    <property type="molecule type" value="Genomic_DNA"/>
</dbReference>
<keyword evidence="1" id="KW-1133">Transmembrane helix</keyword>
<accession>V9NEW7</accession>
<protein>
    <submittedName>
        <fullName evidence="2">ATP synthase F0 subunit 8</fullName>
    </submittedName>
</protein>
<feature type="transmembrane region" description="Helical" evidence="1">
    <location>
        <begin position="6"/>
        <end position="29"/>
    </location>
</feature>
<dbReference type="GeneID" id="18129105"/>
<evidence type="ECO:0000313" key="2">
    <source>
        <dbReference type="EMBL" id="AGO02019.1"/>
    </source>
</evidence>
<name>V9NEW7_9BIVA</name>